<feature type="binding site" evidence="7 11">
    <location>
        <position position="471"/>
    </location>
    <ligand>
        <name>[4Fe-4S] cluster</name>
        <dbReference type="ChEBI" id="CHEBI:49883"/>
    </ligand>
</feature>
<keyword evidence="3 7" id="KW-0328">Glycosyltransferase</keyword>
<comment type="pathway">
    <text evidence="1 7 8">Purine metabolism; IMP biosynthesis via de novo pathway; N(1)-(5-phospho-D-ribosyl)glycinamide from 5-phospho-alpha-D-ribose 1-diphosphate: step 1/2.</text>
</comment>
<feature type="binding site" evidence="7 11">
    <location>
        <position position="251"/>
    </location>
    <ligand>
        <name>[4Fe-4S] cluster</name>
        <dbReference type="ChEBI" id="CHEBI:49883"/>
    </ligand>
</feature>
<dbReference type="InterPro" id="IPR005854">
    <property type="entry name" value="PurF"/>
</dbReference>
<dbReference type="Pfam" id="PF00156">
    <property type="entry name" value="Pribosyltran"/>
    <property type="match status" value="1"/>
</dbReference>
<keyword evidence="4 7" id="KW-0808">Transferase</keyword>
<keyword evidence="5 7" id="KW-0658">Purine biosynthesis</keyword>
<evidence type="ECO:0000256" key="4">
    <source>
        <dbReference type="ARBA" id="ARBA00022679"/>
    </source>
</evidence>
<dbReference type="Gene3D" id="3.40.50.2020">
    <property type="match status" value="1"/>
</dbReference>
<dbReference type="InterPro" id="IPR029055">
    <property type="entry name" value="Ntn_hydrolases_N"/>
</dbReference>
<evidence type="ECO:0000256" key="6">
    <source>
        <dbReference type="ARBA" id="ARBA00022962"/>
    </source>
</evidence>
<dbReference type="InterPro" id="IPR000836">
    <property type="entry name" value="PRTase_dom"/>
</dbReference>
<comment type="caution">
    <text evidence="13">The sequence shown here is derived from an EMBL/GenBank/DDBJ whole genome shotgun (WGS) entry which is preliminary data.</text>
</comment>
<dbReference type="Pfam" id="PF13522">
    <property type="entry name" value="GATase_6"/>
    <property type="match status" value="1"/>
</dbReference>
<keyword evidence="7" id="KW-0004">4Fe-4S</keyword>
<evidence type="ECO:0000313" key="14">
    <source>
        <dbReference type="Proteomes" id="UP000442694"/>
    </source>
</evidence>
<feature type="binding site" evidence="7 11">
    <location>
        <position position="397"/>
    </location>
    <ligand>
        <name>[4Fe-4S] cluster</name>
        <dbReference type="ChEBI" id="CHEBI:49883"/>
    </ligand>
</feature>
<dbReference type="GO" id="GO:0004044">
    <property type="term" value="F:amidophosphoribosyltransferase activity"/>
    <property type="evidence" value="ECO:0007669"/>
    <property type="project" value="UniProtKB-UniRule"/>
</dbReference>
<dbReference type="EMBL" id="WFLN01000005">
    <property type="protein sequence ID" value="KAB8032129.1"/>
    <property type="molecule type" value="Genomic_DNA"/>
</dbReference>
<keyword evidence="14" id="KW-1185">Reference proteome</keyword>
<evidence type="ECO:0000256" key="10">
    <source>
        <dbReference type="PIRSR" id="PIRSR000485-2"/>
    </source>
</evidence>
<organism evidence="13 14">
    <name type="scientific">Fluviispira multicolorata</name>
    <dbReference type="NCBI Taxonomy" id="2654512"/>
    <lineage>
        <taxon>Bacteria</taxon>
        <taxon>Pseudomonadati</taxon>
        <taxon>Bdellovibrionota</taxon>
        <taxon>Oligoflexia</taxon>
        <taxon>Silvanigrellales</taxon>
        <taxon>Silvanigrellaceae</taxon>
        <taxon>Fluviispira</taxon>
    </lineage>
</organism>
<accession>A0A833JE36</accession>
<keyword evidence="7 11" id="KW-0411">Iron-sulfur</keyword>
<protein>
    <recommendedName>
        <fullName evidence="7">Amidophosphoribosyltransferase</fullName>
        <shortName evidence="7">ATase</shortName>
        <ecNumber evidence="7">2.4.2.14</ecNumber>
    </recommendedName>
    <alternativeName>
        <fullName evidence="7">Glutamine phosphoribosylpyrophosphate amidotransferase</fullName>
        <shortName evidence="7">GPATase</shortName>
    </alternativeName>
</protein>
<feature type="active site" description="Nucleophile" evidence="7 9">
    <location>
        <position position="2"/>
    </location>
</feature>
<dbReference type="InterPro" id="IPR035584">
    <property type="entry name" value="PurF_N"/>
</dbReference>
<dbReference type="AlphaFoldDB" id="A0A833JE36"/>
<dbReference type="NCBIfam" id="TIGR01134">
    <property type="entry name" value="purF"/>
    <property type="match status" value="1"/>
</dbReference>
<comment type="cofactor">
    <cofactor evidence="7 11">
        <name>[4Fe-4S] cluster</name>
        <dbReference type="ChEBI" id="CHEBI:49883"/>
    </cofactor>
    <text evidence="7 11">Binds 1 [4Fe-4S] cluster per subunit.</text>
</comment>
<comment type="function">
    <text evidence="7">Catalyzes the formation of phosphoribosylamine from phosphoribosylpyrophosphate (PRPP) and glutamine.</text>
</comment>
<dbReference type="SUPFAM" id="SSF56235">
    <property type="entry name" value="N-terminal nucleophile aminohydrolases (Ntn hydrolases)"/>
    <property type="match status" value="1"/>
</dbReference>
<feature type="domain" description="Glutamine amidotransferase type-2" evidence="12">
    <location>
        <begin position="2"/>
        <end position="227"/>
    </location>
</feature>
<comment type="cofactor">
    <cofactor evidence="7 10">
        <name>Mg(2+)</name>
        <dbReference type="ChEBI" id="CHEBI:18420"/>
    </cofactor>
    <text evidence="7 10">Binds 1 Mg(2+) ion per subunit.</text>
</comment>
<dbReference type="PIRSF" id="PIRSF000485">
    <property type="entry name" value="Amd_phspho_trans"/>
    <property type="match status" value="1"/>
</dbReference>
<dbReference type="Proteomes" id="UP000442694">
    <property type="component" value="Unassembled WGS sequence"/>
</dbReference>
<dbReference type="InterPro" id="IPR017932">
    <property type="entry name" value="GATase_2_dom"/>
</dbReference>
<dbReference type="GO" id="GO:0000287">
    <property type="term" value="F:magnesium ion binding"/>
    <property type="evidence" value="ECO:0007669"/>
    <property type="project" value="UniProtKB-UniRule"/>
</dbReference>
<evidence type="ECO:0000256" key="3">
    <source>
        <dbReference type="ARBA" id="ARBA00022676"/>
    </source>
</evidence>
<gene>
    <name evidence="7" type="primary">purF</name>
    <name evidence="13" type="ORF">GCL57_05640</name>
</gene>
<dbReference type="PROSITE" id="PS51278">
    <property type="entry name" value="GATASE_TYPE_2"/>
    <property type="match status" value="1"/>
</dbReference>
<feature type="binding site" evidence="7 10">
    <location>
        <position position="360"/>
    </location>
    <ligand>
        <name>Mg(2+)</name>
        <dbReference type="ChEBI" id="CHEBI:18420"/>
    </ligand>
</feature>
<evidence type="ECO:0000256" key="11">
    <source>
        <dbReference type="PIRSR" id="PIRSR000485-3"/>
    </source>
</evidence>
<evidence type="ECO:0000256" key="1">
    <source>
        <dbReference type="ARBA" id="ARBA00005209"/>
    </source>
</evidence>
<dbReference type="UniPathway" id="UPA00074">
    <property type="reaction ID" value="UER00124"/>
</dbReference>
<dbReference type="CDD" id="cd00715">
    <property type="entry name" value="GPATase_N"/>
    <property type="match status" value="1"/>
</dbReference>
<sequence length="495" mass="54820">MCGVFGVTNAENASKIAYLGLFALQHRGQESAGISTIDEEKLPHSFRNSGLVSDVFKEEELLKLKGKNAIGHVRYSTSGGNLGANIQPITARIGGVPVSLSHNGNIVNSEDLRQNLEKNGAILQGTADTELVLHLMARSTKETFIERLREAFEKLAGAFSLLILTPTHLYAVVDACGYRPLSLGQLPTEKGEKSSWVLSSETCAMDLVGAEFIRDIVPGEILSIDLATGHNESCYFNMSAFQSKNKQKAKCIFEHVYFARPDSLVWNIPAHDARFAMGEELAHISPVEADMVIAIPDSGVPMAMGYANASGIPFKIGLIRNHYVGRTFIEPTQNVRNFRVRLKLNPVRETVRGKRIIVIDDSIVRGTTSRKIIELLREAGAKEVHMRISSPPVKFPCFYGIDTPKRKELLAQHMTPKEMNEFLKSDSLEFLSEDSLLSVMNKFQNKNRYKVTNFFHEEKSESANGGWCTACFSGDYQDITAQKIACPENFGDKIA</sequence>
<keyword evidence="7 10" id="KW-0460">Magnesium</keyword>
<dbReference type="SUPFAM" id="SSF53271">
    <property type="entry name" value="PRTase-like"/>
    <property type="match status" value="1"/>
</dbReference>
<dbReference type="HAMAP" id="MF_01931">
    <property type="entry name" value="PurF"/>
    <property type="match status" value="1"/>
</dbReference>
<evidence type="ECO:0000256" key="8">
    <source>
        <dbReference type="PIRNR" id="PIRNR000485"/>
    </source>
</evidence>
<evidence type="ECO:0000313" key="13">
    <source>
        <dbReference type="EMBL" id="KAB8032129.1"/>
    </source>
</evidence>
<keyword evidence="7 11" id="KW-0408">Iron</keyword>
<dbReference type="GO" id="GO:0009113">
    <property type="term" value="P:purine nucleobase biosynthetic process"/>
    <property type="evidence" value="ECO:0007669"/>
    <property type="project" value="UniProtKB-UniRule"/>
</dbReference>
<dbReference type="GO" id="GO:0051539">
    <property type="term" value="F:4 iron, 4 sulfur cluster binding"/>
    <property type="evidence" value="ECO:0007669"/>
    <property type="project" value="UniProtKB-KW"/>
</dbReference>
<keyword evidence="6 7" id="KW-0315">Glutamine amidotransferase</keyword>
<dbReference type="Gene3D" id="3.60.20.10">
    <property type="entry name" value="Glutamine Phosphoribosylpyrophosphate, subunit 1, domain 1"/>
    <property type="match status" value="1"/>
</dbReference>
<dbReference type="GO" id="GO:0006189">
    <property type="term" value="P:'de novo' IMP biosynthetic process"/>
    <property type="evidence" value="ECO:0007669"/>
    <property type="project" value="UniProtKB-UniRule"/>
</dbReference>
<evidence type="ECO:0000256" key="5">
    <source>
        <dbReference type="ARBA" id="ARBA00022755"/>
    </source>
</evidence>
<reference evidence="13 14" key="1">
    <citation type="submission" date="2019-10" db="EMBL/GenBank/DDBJ databases">
        <title>New genus of Silvanigrellaceae.</title>
        <authorList>
            <person name="Pitt A."/>
            <person name="Hahn M.W."/>
        </authorList>
    </citation>
    <scope>NUCLEOTIDE SEQUENCE [LARGE SCALE GENOMIC DNA]</scope>
    <source>
        <strain evidence="13 14">33A1-SZDP</strain>
    </source>
</reference>
<evidence type="ECO:0000259" key="12">
    <source>
        <dbReference type="PROSITE" id="PS51278"/>
    </source>
</evidence>
<evidence type="ECO:0000256" key="7">
    <source>
        <dbReference type="HAMAP-Rule" id="MF_01931"/>
    </source>
</evidence>
<dbReference type="PANTHER" id="PTHR11907">
    <property type="entry name" value="AMIDOPHOSPHORIBOSYLTRANSFERASE"/>
    <property type="match status" value="1"/>
</dbReference>
<evidence type="ECO:0000256" key="9">
    <source>
        <dbReference type="PIRSR" id="PIRSR000485-1"/>
    </source>
</evidence>
<comment type="catalytic activity">
    <reaction evidence="7 8">
        <text>5-phospho-beta-D-ribosylamine + L-glutamate + diphosphate = 5-phospho-alpha-D-ribose 1-diphosphate + L-glutamine + H2O</text>
        <dbReference type="Rhea" id="RHEA:14905"/>
        <dbReference type="ChEBI" id="CHEBI:15377"/>
        <dbReference type="ChEBI" id="CHEBI:29985"/>
        <dbReference type="ChEBI" id="CHEBI:33019"/>
        <dbReference type="ChEBI" id="CHEBI:58017"/>
        <dbReference type="ChEBI" id="CHEBI:58359"/>
        <dbReference type="ChEBI" id="CHEBI:58681"/>
        <dbReference type="EC" id="2.4.2.14"/>
    </reaction>
</comment>
<comment type="similarity">
    <text evidence="2 7 8">In the C-terminal section; belongs to the purine/pyrimidine phosphoribosyltransferase family.</text>
</comment>
<dbReference type="InterPro" id="IPR029057">
    <property type="entry name" value="PRTase-like"/>
</dbReference>
<evidence type="ECO:0000256" key="2">
    <source>
        <dbReference type="ARBA" id="ARBA00010138"/>
    </source>
</evidence>
<name>A0A833JE36_9BACT</name>
<dbReference type="CDD" id="cd06223">
    <property type="entry name" value="PRTases_typeI"/>
    <property type="match status" value="1"/>
</dbReference>
<dbReference type="EC" id="2.4.2.14" evidence="7"/>
<dbReference type="RefSeq" id="WP_152212326.1">
    <property type="nucleotide sequence ID" value="NZ_WFLN01000005.1"/>
</dbReference>
<proteinExistence type="inferred from homology"/>
<feature type="binding site" evidence="7 10">
    <location>
        <position position="298"/>
    </location>
    <ligand>
        <name>Mg(2+)</name>
        <dbReference type="ChEBI" id="CHEBI:18420"/>
    </ligand>
</feature>
<feature type="binding site" evidence="7 10">
    <location>
        <position position="361"/>
    </location>
    <ligand>
        <name>Mg(2+)</name>
        <dbReference type="ChEBI" id="CHEBI:18420"/>
    </ligand>
</feature>
<feature type="binding site" evidence="7 11">
    <location>
        <position position="468"/>
    </location>
    <ligand>
        <name>[4Fe-4S] cluster</name>
        <dbReference type="ChEBI" id="CHEBI:49883"/>
    </ligand>
</feature>
<keyword evidence="7 10" id="KW-0479">Metal-binding</keyword>